<gene>
    <name evidence="3" type="ORF">AX245_03550</name>
    <name evidence="4" type="ORF">C4618_01535</name>
    <name evidence="5" type="ORF">NCTC8185_00493</name>
    <name evidence="2" type="ORF">WA04_10575</name>
    <name evidence="1" type="ORF">WA45_09230</name>
</gene>
<evidence type="ECO:0000313" key="4">
    <source>
        <dbReference type="EMBL" id="RDY91187.1"/>
    </source>
</evidence>
<sequence>MIKLIAIDMDGTLLNDEKKIPKENIQAIKEATQAGIKIVLCTGRPMSGILPYFNELGLTKEEYIIMNNGCSTYSTKDWQLIDSATLTHDELIFLEEVVKEFPNVCLTLTAENTFYAVGEEVPEIVAYDADLVFTKAKSTSLDALRNQEEIVFQAMYMGLDADVTAFQEAVEEALISKFSGVRSQDYIYEIMPQGVTKARGLKSLIAKLGLDINQVMAIGDAPNDIELLDLVPNSVAMGNASDEIKSRCKYITVDNNKAGVAKAIYDYALR</sequence>
<dbReference type="PROSITE" id="PS01228">
    <property type="entry name" value="COF_1"/>
    <property type="match status" value="1"/>
</dbReference>
<organism evidence="5 9">
    <name type="scientific">Streptococcus agalactiae</name>
    <dbReference type="NCBI Taxonomy" id="1311"/>
    <lineage>
        <taxon>Bacteria</taxon>
        <taxon>Bacillati</taxon>
        <taxon>Bacillota</taxon>
        <taxon>Bacilli</taxon>
        <taxon>Lactobacillales</taxon>
        <taxon>Streptococcaceae</taxon>
        <taxon>Streptococcus</taxon>
    </lineage>
</organism>
<dbReference type="NCBIfam" id="TIGR01484">
    <property type="entry name" value="HAD-SF-IIB"/>
    <property type="match status" value="1"/>
</dbReference>
<dbReference type="EMBL" id="QHGZ01000047">
    <property type="protein sequence ID" value="RDY91187.1"/>
    <property type="molecule type" value="Genomic_DNA"/>
</dbReference>
<dbReference type="RefSeq" id="WP_000593336.1">
    <property type="nucleotide sequence ID" value="NZ_AP020310.1"/>
</dbReference>
<evidence type="ECO:0000313" key="9">
    <source>
        <dbReference type="Proteomes" id="UP000254076"/>
    </source>
</evidence>
<dbReference type="PANTHER" id="PTHR10000">
    <property type="entry name" value="PHOSPHOSERINE PHOSPHATASE"/>
    <property type="match status" value="1"/>
</dbReference>
<dbReference type="PROSITE" id="PS01229">
    <property type="entry name" value="COF_2"/>
    <property type="match status" value="1"/>
</dbReference>
<dbReference type="InterPro" id="IPR036412">
    <property type="entry name" value="HAD-like_sf"/>
</dbReference>
<keyword evidence="5" id="KW-0378">Hydrolase</keyword>
<dbReference type="SFLD" id="SFLDS00003">
    <property type="entry name" value="Haloacid_Dehalogenase"/>
    <property type="match status" value="1"/>
</dbReference>
<dbReference type="EC" id="3.-.-.-" evidence="5"/>
<evidence type="ECO:0000313" key="6">
    <source>
        <dbReference type="Proteomes" id="UP000035174"/>
    </source>
</evidence>
<dbReference type="Proteomes" id="UP000035174">
    <property type="component" value="Unassembled WGS sequence"/>
</dbReference>
<protein>
    <submittedName>
        <fullName evidence="4">Cof-type HAD-IIB family hydrolase</fullName>
    </submittedName>
    <submittedName>
        <fullName evidence="1">Haloacid dehalogenase</fullName>
    </submittedName>
    <submittedName>
        <fullName evidence="5">Hydrolase (HAD superfamily)</fullName>
        <ecNumber evidence="5">3.-.-.-</ecNumber>
    </submittedName>
</protein>
<dbReference type="SUPFAM" id="SSF56784">
    <property type="entry name" value="HAD-like"/>
    <property type="match status" value="1"/>
</dbReference>
<dbReference type="OMA" id="QVIFQAM"/>
<name>A0A075MXJ8_STRAG</name>
<dbReference type="Gene3D" id="3.40.50.1000">
    <property type="entry name" value="HAD superfamily/HAD-like"/>
    <property type="match status" value="1"/>
</dbReference>
<dbReference type="Proteomes" id="UP000254076">
    <property type="component" value="Unassembled WGS sequence"/>
</dbReference>
<dbReference type="EMBL" id="MAWT01000042">
    <property type="protein sequence ID" value="OCM70912.1"/>
    <property type="molecule type" value="Genomic_DNA"/>
</dbReference>
<dbReference type="EMBL" id="LBKL01000096">
    <property type="protein sequence ID" value="KLL35464.1"/>
    <property type="molecule type" value="Genomic_DNA"/>
</dbReference>
<evidence type="ECO:0000313" key="7">
    <source>
        <dbReference type="Proteomes" id="UP000035346"/>
    </source>
</evidence>
<dbReference type="PANTHER" id="PTHR10000:SF8">
    <property type="entry name" value="HAD SUPERFAMILY HYDROLASE-LIKE, TYPE 3"/>
    <property type="match status" value="1"/>
</dbReference>
<dbReference type="NCBIfam" id="TIGR00099">
    <property type="entry name" value="Cof-subfamily"/>
    <property type="match status" value="1"/>
</dbReference>
<evidence type="ECO:0000313" key="2">
    <source>
        <dbReference type="EMBL" id="KLL35464.1"/>
    </source>
</evidence>
<dbReference type="Proteomes" id="UP000035346">
    <property type="component" value="Unassembled WGS sequence"/>
</dbReference>
<reference evidence="3 8" key="2">
    <citation type="journal article" date="2016" name="Sci. Rep.">
        <title>Serotype IV Streptococcus agalactiae ST-452 has arisen from large genomic recombination events between CC23 and the hypervirulent CC17 lineages.</title>
        <authorList>
            <person name="Campisi E."/>
            <person name="Rinaudo C.D."/>
            <person name="Donati C."/>
            <person name="Barucco M."/>
            <person name="Torricelli G."/>
            <person name="Edwards M.S."/>
            <person name="Baker C.J."/>
            <person name="Margarit I."/>
            <person name="Rosini R."/>
        </authorList>
    </citation>
    <scope>NUCLEOTIDE SEQUENCE [LARGE SCALE GENOMIC DNA]</scope>
    <source>
        <strain evidence="3 8">CZ-PW-140</strain>
    </source>
</reference>
<dbReference type="EMBL" id="LCVB01000033">
    <property type="protein sequence ID" value="KLJ28040.1"/>
    <property type="molecule type" value="Genomic_DNA"/>
</dbReference>
<dbReference type="Gene3D" id="3.30.1240.10">
    <property type="match status" value="1"/>
</dbReference>
<dbReference type="Proteomes" id="UP000256718">
    <property type="component" value="Unassembled WGS sequence"/>
</dbReference>
<dbReference type="AlphaFoldDB" id="A0A075MXJ8"/>
<evidence type="ECO:0000313" key="8">
    <source>
        <dbReference type="Proteomes" id="UP000093122"/>
    </source>
</evidence>
<reference evidence="6 7" key="1">
    <citation type="journal article" date="2015" name="PLoS ONE">
        <title>Genomic analysis reveals the molecular basis for capsule loss in the group B streptococcus population.</title>
        <authorList>
            <consortium name="DEVANI Consortium"/>
            <person name="Rosini R."/>
            <person name="Campisi E."/>
            <person name="De Chiara M."/>
            <person name="Tettelin H."/>
            <person name="Rinaudo D."/>
            <person name="Toniolo C."/>
            <person name="Metruccio M."/>
            <person name="Guidotti S."/>
            <person name="Sorensen U.B."/>
            <person name="Kilian M."/>
            <person name="Ramirez M."/>
            <person name="Janulczyk R."/>
            <person name="Donati C."/>
            <person name="Grandi G."/>
            <person name="Margarit I."/>
        </authorList>
    </citation>
    <scope>NUCLEOTIDE SEQUENCE [LARGE SCALE GENOMIC DNA]</scope>
    <source>
        <strain evidence="2 7">DK-B-USS-215</strain>
        <strain evidence="1 6">ES-PW-063</strain>
    </source>
</reference>
<dbReference type="CDD" id="cd07516">
    <property type="entry name" value="HAD_Pase"/>
    <property type="match status" value="1"/>
</dbReference>
<dbReference type="GO" id="GO:0016791">
    <property type="term" value="F:phosphatase activity"/>
    <property type="evidence" value="ECO:0007669"/>
    <property type="project" value="TreeGrafter"/>
</dbReference>
<reference evidence="4 10" key="3">
    <citation type="journal article" date="2018" name="Emerg. Microbes Infect.">
        <title>Phenotypic and molecular analysis of nontypeable Group B streptococci: identification of cps2a and hybrid cps2a/cps5 Group B streptococcal capsule gene clusters.</title>
        <authorList>
            <person name="Alhhazmi A."/>
            <person name="Tyrrell G.J."/>
        </authorList>
    </citation>
    <scope>NUCLEOTIDE SEQUENCE [LARGE SCALE GENOMIC DNA]</scope>
    <source>
        <strain evidence="4 10">PLGBS17</strain>
    </source>
</reference>
<comment type="caution">
    <text evidence="5">The sequence shown here is derived from an EMBL/GenBank/DDBJ whole genome shotgun (WGS) entry which is preliminary data.</text>
</comment>
<dbReference type="InterPro" id="IPR006379">
    <property type="entry name" value="HAD-SF_hydro_IIB"/>
</dbReference>
<evidence type="ECO:0000313" key="3">
    <source>
        <dbReference type="EMBL" id="OCM70912.1"/>
    </source>
</evidence>
<evidence type="ECO:0000313" key="1">
    <source>
        <dbReference type="EMBL" id="KLJ28040.1"/>
    </source>
</evidence>
<dbReference type="InterPro" id="IPR023214">
    <property type="entry name" value="HAD_sf"/>
</dbReference>
<dbReference type="SFLD" id="SFLDG01140">
    <property type="entry name" value="C2.B:_Phosphomannomutase_and_P"/>
    <property type="match status" value="1"/>
</dbReference>
<dbReference type="KEGG" id="sage:EN72_02305"/>
<dbReference type="GO" id="GO:0000287">
    <property type="term" value="F:magnesium ion binding"/>
    <property type="evidence" value="ECO:0007669"/>
    <property type="project" value="TreeGrafter"/>
</dbReference>
<dbReference type="SFLD" id="SFLDG01144">
    <property type="entry name" value="C2.B.4:_PGP_Like"/>
    <property type="match status" value="1"/>
</dbReference>
<dbReference type="Pfam" id="PF08282">
    <property type="entry name" value="Hydrolase_3"/>
    <property type="match status" value="1"/>
</dbReference>
<evidence type="ECO:0000313" key="5">
    <source>
        <dbReference type="EMBL" id="SUN13320.1"/>
    </source>
</evidence>
<reference evidence="5 9" key="4">
    <citation type="submission" date="2018-06" db="EMBL/GenBank/DDBJ databases">
        <authorList>
            <consortium name="Pathogen Informatics"/>
            <person name="Doyle S."/>
        </authorList>
    </citation>
    <scope>NUCLEOTIDE SEQUENCE [LARGE SCALE GENOMIC DNA]</scope>
    <source>
        <strain evidence="5 9">NCTC8185</strain>
    </source>
</reference>
<dbReference type="Proteomes" id="UP000093122">
    <property type="component" value="Unassembled WGS sequence"/>
</dbReference>
<dbReference type="EMBL" id="UHEQ01000004">
    <property type="protein sequence ID" value="SUN13320.1"/>
    <property type="molecule type" value="Genomic_DNA"/>
</dbReference>
<dbReference type="GO" id="GO:0005829">
    <property type="term" value="C:cytosol"/>
    <property type="evidence" value="ECO:0007669"/>
    <property type="project" value="TreeGrafter"/>
</dbReference>
<evidence type="ECO:0000313" key="10">
    <source>
        <dbReference type="Proteomes" id="UP000256718"/>
    </source>
</evidence>
<dbReference type="InterPro" id="IPR000150">
    <property type="entry name" value="Cof"/>
</dbReference>
<accession>A0A075MXJ8</accession>
<proteinExistence type="predicted"/>